<proteinExistence type="predicted"/>
<evidence type="ECO:0000313" key="2">
    <source>
        <dbReference type="Proteomes" id="UP000568751"/>
    </source>
</evidence>
<name>A0A853F258_9GAMM</name>
<accession>A0A853F258</accession>
<dbReference type="Proteomes" id="UP000568751">
    <property type="component" value="Unassembled WGS sequence"/>
</dbReference>
<protein>
    <submittedName>
        <fullName evidence="1">Uncharacterized protein</fullName>
    </submittedName>
</protein>
<gene>
    <name evidence="1" type="ORF">H0A76_07490</name>
</gene>
<dbReference type="EMBL" id="JACCHT010000001">
    <property type="protein sequence ID" value="NYT27742.1"/>
    <property type="molecule type" value="Genomic_DNA"/>
</dbReference>
<evidence type="ECO:0000313" key="1">
    <source>
        <dbReference type="EMBL" id="NYT27742.1"/>
    </source>
</evidence>
<organism evidence="1 2">
    <name type="scientific">Candidatus Thiodubiliella endoseptemdiera</name>
    <dbReference type="NCBI Taxonomy" id="2738886"/>
    <lineage>
        <taxon>Bacteria</taxon>
        <taxon>Pseudomonadati</taxon>
        <taxon>Pseudomonadota</taxon>
        <taxon>Gammaproteobacteria</taxon>
        <taxon>Candidatus Pseudothioglobaceae</taxon>
        <taxon>Candidatus Thiodubiliella</taxon>
    </lineage>
</organism>
<dbReference type="AlphaFoldDB" id="A0A853F258"/>
<sequence>MIGIYLLLKSDVVFILRQYCQTSLVDEESLVNIIKSKINNQHLYVISDDIQKKRDKHLYDMSYEVDSYVEDLWEIFEEHGNKLIIAGDAYLNSGNFIHYIEQLKELDIENKEKYHDFAVEHLKSFIKENLDWMKDGSFGDAQNILDFDVSLPDYYEECIKESDQSAVNSVEQIITMMRDIRQKHGWNNEPEVLSKVQPKDIKQYILDNPKYCKEVVRFLSSPEGKDLNVSEYTENVISVFQDLSKSQNKNHADKAKKILKYLENTNK</sequence>
<reference evidence="1 2" key="1">
    <citation type="submission" date="2020-05" db="EMBL/GenBank/DDBJ databases">
        <title>Horizontal transmission and recombination maintain forever young bacterial symbiont genomes.</title>
        <authorList>
            <person name="Russell S.L."/>
            <person name="Pepper-Tunick E."/>
            <person name="Svedberg J."/>
            <person name="Byrne A."/>
            <person name="Ruelas Castillo J."/>
            <person name="Vollmers C."/>
            <person name="Beinart R.A."/>
            <person name="Corbett-Detig R."/>
        </authorList>
    </citation>
    <scope>NUCLEOTIDE SEQUENCE [LARGE SCALE GENOMIC DNA]</scope>
    <source>
        <strain evidence="1">455</strain>
    </source>
</reference>
<comment type="caution">
    <text evidence="1">The sequence shown here is derived from an EMBL/GenBank/DDBJ whole genome shotgun (WGS) entry which is preliminary data.</text>
</comment>